<dbReference type="Proteomes" id="UP000028524">
    <property type="component" value="Unassembled WGS sequence"/>
</dbReference>
<dbReference type="STRING" id="1283841.A0A084QPY7"/>
<dbReference type="AlphaFoldDB" id="A0A084QPY7"/>
<feature type="compositionally biased region" description="Basic residues" evidence="1">
    <location>
        <begin position="91"/>
        <end position="103"/>
    </location>
</feature>
<evidence type="ECO:0000313" key="3">
    <source>
        <dbReference type="EMBL" id="KFA66022.1"/>
    </source>
</evidence>
<sequence length="125" mass="13789">MYISRDRRSSPAPARRGITAADLDGIFALRTARTEHSTANRLLHAWLKRQDDQSANTNLRVGLAVGITLGVFLVGLGVFLYTYRTSVKFYRKKKRARHRHKSTSSKSSKSSDGGAPPQPPPPAAE</sequence>
<dbReference type="HOGENOM" id="CLU_1994091_0_0_1"/>
<keyword evidence="2" id="KW-0812">Transmembrane</keyword>
<name>A0A084QPY7_STAC4</name>
<evidence type="ECO:0000313" key="4">
    <source>
        <dbReference type="Proteomes" id="UP000028524"/>
    </source>
</evidence>
<dbReference type="InParanoid" id="A0A084QPY7"/>
<feature type="compositionally biased region" description="Pro residues" evidence="1">
    <location>
        <begin position="116"/>
        <end position="125"/>
    </location>
</feature>
<keyword evidence="2" id="KW-1133">Transmembrane helix</keyword>
<reference evidence="3 4" key="1">
    <citation type="journal article" date="2014" name="BMC Genomics">
        <title>Comparative genome sequencing reveals chemotype-specific gene clusters in the toxigenic black mold Stachybotrys.</title>
        <authorList>
            <person name="Semeiks J."/>
            <person name="Borek D."/>
            <person name="Otwinowski Z."/>
            <person name="Grishin N.V."/>
        </authorList>
    </citation>
    <scope>NUCLEOTIDE SEQUENCE [LARGE SCALE GENOMIC DNA]</scope>
    <source>
        <strain evidence="3 4">IBT 40285</strain>
    </source>
</reference>
<feature type="region of interest" description="Disordered" evidence="1">
    <location>
        <begin position="91"/>
        <end position="125"/>
    </location>
</feature>
<protein>
    <submittedName>
        <fullName evidence="3">Uncharacterized protein</fullName>
    </submittedName>
</protein>
<keyword evidence="4" id="KW-1185">Reference proteome</keyword>
<proteinExistence type="predicted"/>
<keyword evidence="2" id="KW-0472">Membrane</keyword>
<organism evidence="3 4">
    <name type="scientific">Stachybotrys chlorohalonatus (strain IBT 40285)</name>
    <dbReference type="NCBI Taxonomy" id="1283841"/>
    <lineage>
        <taxon>Eukaryota</taxon>
        <taxon>Fungi</taxon>
        <taxon>Dikarya</taxon>
        <taxon>Ascomycota</taxon>
        <taxon>Pezizomycotina</taxon>
        <taxon>Sordariomycetes</taxon>
        <taxon>Hypocreomycetidae</taxon>
        <taxon>Hypocreales</taxon>
        <taxon>Stachybotryaceae</taxon>
        <taxon>Stachybotrys</taxon>
    </lineage>
</organism>
<gene>
    <name evidence="3" type="ORF">S40285_03716</name>
</gene>
<dbReference type="EMBL" id="KL660504">
    <property type="protein sequence ID" value="KFA66022.1"/>
    <property type="molecule type" value="Genomic_DNA"/>
</dbReference>
<feature type="transmembrane region" description="Helical" evidence="2">
    <location>
        <begin position="61"/>
        <end position="83"/>
    </location>
</feature>
<evidence type="ECO:0000256" key="1">
    <source>
        <dbReference type="SAM" id="MobiDB-lite"/>
    </source>
</evidence>
<accession>A0A084QPY7</accession>
<evidence type="ECO:0000256" key="2">
    <source>
        <dbReference type="SAM" id="Phobius"/>
    </source>
</evidence>
<dbReference type="OrthoDB" id="10469940at2759"/>